<evidence type="ECO:0000256" key="3">
    <source>
        <dbReference type="ARBA" id="ARBA00011524"/>
    </source>
</evidence>
<dbReference type="Pfam" id="PF23231">
    <property type="entry name" value="HAT_Syf1_CNRKL1_C"/>
    <property type="match status" value="1"/>
</dbReference>
<sequence length="980" mass="110663">MDSLEALSNVLPLTVPIPSPVTITDLLTPKDISREEDLLRNPGSLQAWWTAIQAAKEQAIASQKTQALGNPLLGPLASPTARTNLQRLTYLFESALVHFPRSFKLWKAYLAMRSFYVLGKAQRQKRAGARKKYAPMKEMMEEEEIDQESYEGGLDGVLGWEEWKALAGTYERALMWLPTMPRLWLSYLSMFSHPRCPPILARTHARRTYDRALRTLPPSLHTRIWPRYLRWAESAGGPVTVHVYRRYIAIDPFMTEHYATLLLAPDNPTKRPLEAAKLLLSLAKSAARGEYESPEGKSPYQLLGTWLEVVEAWAEDVGLDPDEIPEKSTTDDAKKPEEAAPEPVSSTGTLIRLAGPMVPATNGKDGDASKPPRPYDPDEDPMNDQKFDVEAVLKKDGLEVYKDQAGRLWTGLATYWIKRGEFDRATETFEAGMASVFTIRDFTQIFDAYAEFSETLISALMDELQSPDADEDTADTEAELDTRMRAFEKLMDRRPFLVNDVLLRRNPNDVQEWEKRVALWGNDDTKVAETYTEALRTINPRKTTANAHQIYVHFAKFYETGGVEGKNEKDLDSARRVLEKATKVDFKHVDELAEVWIEWSDLEIRNGNFDEAIRVMQRATAIPKNTKINYHDQSLPVQARLFKSLKLWSCYVDLEEAIGTVETTKAVYDKMFELKIANAQVIVNYASFLEDNNYFEDSFKVYERGVELFTFPIAFELWNIYLAKFIKRYGGTKLERARDLFEQALEKCPEKHCKPLFLMYAQLEEDHGLAKRAMDIYDRATRVVSDPDKFDMFTIYIAKASSNFGLPATRPIYERALEVLPNKQTAEMCLRFAALERKLGEIDRARAIYAHASQFCDPRTSTEFWKAWNQFEIETGSEDTFREMLRIKRSVQAQYNTEVSFLAAQAAAAREGGAKKAAAQAAVNAQPLDAMAAAESEAKGKAAPAFVAAGSNGAPPAAASQAEGGGAANADEIQIDEEDF</sequence>
<dbReference type="InterPro" id="IPR045075">
    <property type="entry name" value="Syf1-like"/>
</dbReference>
<keyword evidence="6" id="KW-0677">Repeat</keyword>
<comment type="similarity">
    <text evidence="2">Belongs to the crooked-neck family.</text>
</comment>
<dbReference type="Proteomes" id="UP000383932">
    <property type="component" value="Unassembled WGS sequence"/>
</dbReference>
<name>A0A5N5QQI3_9AGAM</name>
<dbReference type="InterPro" id="IPR011990">
    <property type="entry name" value="TPR-like_helical_dom_sf"/>
</dbReference>
<feature type="compositionally biased region" description="Basic and acidic residues" evidence="12">
    <location>
        <begin position="364"/>
        <end position="376"/>
    </location>
</feature>
<feature type="region of interest" description="Disordered" evidence="12">
    <location>
        <begin position="948"/>
        <end position="980"/>
    </location>
</feature>
<protein>
    <recommendedName>
        <fullName evidence="10">Pre-mRNA-splicing factor SYF1</fullName>
    </recommendedName>
    <alternativeName>
        <fullName evidence="11">Pre-mRNA-splicing factor syf1</fullName>
    </alternativeName>
</protein>
<dbReference type="EMBL" id="SSOP01000027">
    <property type="protein sequence ID" value="KAB5593964.1"/>
    <property type="molecule type" value="Genomic_DNA"/>
</dbReference>
<dbReference type="PANTHER" id="PTHR11246">
    <property type="entry name" value="PRE-MRNA SPLICING FACTOR"/>
    <property type="match status" value="1"/>
</dbReference>
<feature type="domain" description="Pre-mRNA-splicing factor SYF1 central HAT repeats" evidence="13">
    <location>
        <begin position="383"/>
        <end position="538"/>
    </location>
</feature>
<evidence type="ECO:0000256" key="2">
    <source>
        <dbReference type="ARBA" id="ARBA00008644"/>
    </source>
</evidence>
<dbReference type="Pfam" id="PF23220">
    <property type="entry name" value="HAT_Syf1_M"/>
    <property type="match status" value="1"/>
</dbReference>
<keyword evidence="17" id="KW-1185">Reference proteome</keyword>
<dbReference type="InterPro" id="IPR055433">
    <property type="entry name" value="HAT_Syf1-like_N"/>
</dbReference>
<evidence type="ECO:0000256" key="11">
    <source>
        <dbReference type="ARBA" id="ARBA00067212"/>
    </source>
</evidence>
<evidence type="ECO:0000256" key="4">
    <source>
        <dbReference type="ARBA" id="ARBA00022664"/>
    </source>
</evidence>
<evidence type="ECO:0000256" key="10">
    <source>
        <dbReference type="ARBA" id="ARBA00039472"/>
    </source>
</evidence>
<dbReference type="InterPro" id="IPR003107">
    <property type="entry name" value="HAT"/>
</dbReference>
<dbReference type="FunFam" id="1.25.40.10:FF:000038">
    <property type="entry name" value="Putative pre-mRNA-splicing factor SYF1"/>
    <property type="match status" value="1"/>
</dbReference>
<feature type="compositionally biased region" description="Low complexity" evidence="12">
    <location>
        <begin position="948"/>
        <end position="962"/>
    </location>
</feature>
<proteinExistence type="inferred from homology"/>
<evidence type="ECO:0000256" key="6">
    <source>
        <dbReference type="ARBA" id="ARBA00022737"/>
    </source>
</evidence>
<evidence type="ECO:0000256" key="9">
    <source>
        <dbReference type="ARBA" id="ARBA00037272"/>
    </source>
</evidence>
<organism evidence="16 17">
    <name type="scientific">Ceratobasidium theobromae</name>
    <dbReference type="NCBI Taxonomy" id="1582974"/>
    <lineage>
        <taxon>Eukaryota</taxon>
        <taxon>Fungi</taxon>
        <taxon>Dikarya</taxon>
        <taxon>Basidiomycota</taxon>
        <taxon>Agaricomycotina</taxon>
        <taxon>Agaricomycetes</taxon>
        <taxon>Cantharellales</taxon>
        <taxon>Ceratobasidiaceae</taxon>
        <taxon>Ceratobasidium</taxon>
    </lineage>
</organism>
<dbReference type="Gene3D" id="1.25.40.10">
    <property type="entry name" value="Tetratricopeptide repeat domain"/>
    <property type="match status" value="4"/>
</dbReference>
<dbReference type="FunFam" id="1.25.40.10:FF:000137">
    <property type="entry name" value="Pre-mRNA-splicing factor syf1"/>
    <property type="match status" value="1"/>
</dbReference>
<dbReference type="GO" id="GO:0000349">
    <property type="term" value="P:generation of catalytic spliceosome for first transesterification step"/>
    <property type="evidence" value="ECO:0007669"/>
    <property type="project" value="TreeGrafter"/>
</dbReference>
<comment type="caution">
    <text evidence="16">The sequence shown here is derived from an EMBL/GenBank/DDBJ whole genome shotgun (WGS) entry which is preliminary data.</text>
</comment>
<dbReference type="GO" id="GO:0071014">
    <property type="term" value="C:post-mRNA release spliceosomal complex"/>
    <property type="evidence" value="ECO:0007669"/>
    <property type="project" value="TreeGrafter"/>
</dbReference>
<evidence type="ECO:0000256" key="7">
    <source>
        <dbReference type="ARBA" id="ARBA00023187"/>
    </source>
</evidence>
<keyword evidence="4" id="KW-0507">mRNA processing</keyword>
<dbReference type="InterPro" id="IPR055430">
    <property type="entry name" value="HAT_Syf1_CNRKL1_C"/>
</dbReference>
<dbReference type="FunFam" id="1.25.40.10:FF:000023">
    <property type="entry name" value="Pre-mRNA-splicing factor SYF1"/>
    <property type="match status" value="1"/>
</dbReference>
<keyword evidence="7" id="KW-0508">mRNA splicing</keyword>
<evidence type="ECO:0000259" key="13">
    <source>
        <dbReference type="Pfam" id="PF23220"/>
    </source>
</evidence>
<gene>
    <name evidence="16" type="ORF">CTheo_2565</name>
</gene>
<reference evidence="16 17" key="1">
    <citation type="journal article" date="2019" name="Fungal Biol. Biotechnol.">
        <title>Draft genome sequence of fastidious pathogen Ceratobasidium theobromae, which causes vascular-streak dieback in Theobroma cacao.</title>
        <authorList>
            <person name="Ali S.S."/>
            <person name="Asman A."/>
            <person name="Shao J."/>
            <person name="Firmansyah A.P."/>
            <person name="Susilo A.W."/>
            <person name="Rosmana A."/>
            <person name="McMahon P."/>
            <person name="Junaid M."/>
            <person name="Guest D."/>
            <person name="Kheng T.Y."/>
            <person name="Meinhardt L.W."/>
            <person name="Bailey B.A."/>
        </authorList>
    </citation>
    <scope>NUCLEOTIDE SEQUENCE [LARGE SCALE GENOMIC DNA]</scope>
    <source>
        <strain evidence="16 17">CT2</strain>
    </source>
</reference>
<dbReference type="PANTHER" id="PTHR11246:SF5">
    <property type="entry name" value="PRE-MRNA-SPLICING FACTOR SYF1"/>
    <property type="match status" value="1"/>
</dbReference>
<evidence type="ECO:0000256" key="12">
    <source>
        <dbReference type="SAM" id="MobiDB-lite"/>
    </source>
</evidence>
<keyword evidence="8" id="KW-0539">Nucleus</keyword>
<keyword evidence="5" id="KW-0747">Spliceosome</keyword>
<feature type="region of interest" description="Disordered" evidence="12">
    <location>
        <begin position="318"/>
        <end position="383"/>
    </location>
</feature>
<evidence type="ECO:0000256" key="1">
    <source>
        <dbReference type="ARBA" id="ARBA00004123"/>
    </source>
</evidence>
<evidence type="ECO:0000313" key="16">
    <source>
        <dbReference type="EMBL" id="KAB5593964.1"/>
    </source>
</evidence>
<feature type="compositionally biased region" description="Basic and acidic residues" evidence="12">
    <location>
        <begin position="324"/>
        <end position="338"/>
    </location>
</feature>
<comment type="function">
    <text evidence="9">Involved in pre-mRNA splicing and cell cycle progression.</text>
</comment>
<dbReference type="Pfam" id="PF23233">
    <property type="entry name" value="HAT_Syf1_CNRKL1_N"/>
    <property type="match status" value="1"/>
</dbReference>
<accession>A0A5N5QQI3</accession>
<evidence type="ECO:0000256" key="5">
    <source>
        <dbReference type="ARBA" id="ARBA00022728"/>
    </source>
</evidence>
<dbReference type="AlphaFoldDB" id="A0A5N5QQI3"/>
<evidence type="ECO:0000259" key="14">
    <source>
        <dbReference type="Pfam" id="PF23231"/>
    </source>
</evidence>
<evidence type="ECO:0000259" key="15">
    <source>
        <dbReference type="Pfam" id="PF23233"/>
    </source>
</evidence>
<feature type="domain" description="Pre-mRNA-splicing factor Syf1/CRNKL1-like C-terminal HAT-repeats" evidence="14">
    <location>
        <begin position="540"/>
        <end position="937"/>
    </location>
</feature>
<dbReference type="SUPFAM" id="SSF48452">
    <property type="entry name" value="TPR-like"/>
    <property type="match status" value="4"/>
</dbReference>
<feature type="domain" description="Pre-mRNA-splicing factor Syf1-like N-terminal HAT-repeats" evidence="15">
    <location>
        <begin position="161"/>
        <end position="252"/>
    </location>
</feature>
<evidence type="ECO:0000313" key="17">
    <source>
        <dbReference type="Proteomes" id="UP000383932"/>
    </source>
</evidence>
<comment type="subunit">
    <text evidence="3">Associated with the spliceosome.</text>
</comment>
<evidence type="ECO:0000256" key="8">
    <source>
        <dbReference type="ARBA" id="ARBA00023242"/>
    </source>
</evidence>
<dbReference type="GO" id="GO:0071007">
    <property type="term" value="C:U2-type catalytic step 2 spliceosome"/>
    <property type="evidence" value="ECO:0007669"/>
    <property type="project" value="TreeGrafter"/>
</dbReference>
<dbReference type="OrthoDB" id="10067343at2759"/>
<dbReference type="SMART" id="SM00386">
    <property type="entry name" value="HAT"/>
    <property type="match status" value="13"/>
</dbReference>
<comment type="subcellular location">
    <subcellularLocation>
        <location evidence="1">Nucleus</location>
    </subcellularLocation>
</comment>
<dbReference type="GO" id="GO:0000974">
    <property type="term" value="C:Prp19 complex"/>
    <property type="evidence" value="ECO:0007669"/>
    <property type="project" value="TreeGrafter"/>
</dbReference>
<dbReference type="InterPro" id="IPR056350">
    <property type="entry name" value="HAT_Syf1_central"/>
</dbReference>